<dbReference type="InterPro" id="IPR026392">
    <property type="entry name" value="Exo/Archaeosortase_dom"/>
</dbReference>
<dbReference type="NCBIfam" id="TIGR04178">
    <property type="entry name" value="exo_archaeo"/>
    <property type="match status" value="1"/>
</dbReference>
<keyword evidence="6 8" id="KW-1133">Transmembrane helix</keyword>
<dbReference type="Pfam" id="PF09721">
    <property type="entry name" value="Exosortase_EpsH"/>
    <property type="match status" value="1"/>
</dbReference>
<dbReference type="GO" id="GO:0008233">
    <property type="term" value="F:peptidase activity"/>
    <property type="evidence" value="ECO:0007669"/>
    <property type="project" value="UniProtKB-KW"/>
</dbReference>
<gene>
    <name evidence="9" type="ORF">HYG87_10935</name>
</gene>
<protein>
    <submittedName>
        <fullName evidence="9">Archaeosortase/exosortase family protein</fullName>
    </submittedName>
</protein>
<feature type="transmembrane region" description="Helical" evidence="8">
    <location>
        <begin position="182"/>
        <end position="202"/>
    </location>
</feature>
<dbReference type="OrthoDB" id="376994at2157"/>
<evidence type="ECO:0000256" key="3">
    <source>
        <dbReference type="ARBA" id="ARBA00022670"/>
    </source>
</evidence>
<feature type="transmembrane region" description="Helical" evidence="8">
    <location>
        <begin position="280"/>
        <end position="306"/>
    </location>
</feature>
<keyword evidence="4 8" id="KW-0812">Transmembrane</keyword>
<keyword evidence="2" id="KW-1003">Cell membrane</keyword>
<evidence type="ECO:0000256" key="8">
    <source>
        <dbReference type="SAM" id="Phobius"/>
    </source>
</evidence>
<feature type="transmembrane region" description="Helical" evidence="8">
    <location>
        <begin position="312"/>
        <end position="334"/>
    </location>
</feature>
<keyword evidence="7 8" id="KW-0472">Membrane</keyword>
<dbReference type="EMBL" id="CP058560">
    <property type="protein sequence ID" value="QUH24237.1"/>
    <property type="molecule type" value="Genomic_DNA"/>
</dbReference>
<evidence type="ECO:0000256" key="7">
    <source>
        <dbReference type="ARBA" id="ARBA00023136"/>
    </source>
</evidence>
<evidence type="ECO:0000313" key="9">
    <source>
        <dbReference type="EMBL" id="QUH24237.1"/>
    </source>
</evidence>
<organism evidence="9 10">
    <name type="scientific">Methanobacterium alkalithermotolerans</name>
    <dbReference type="NCBI Taxonomy" id="2731220"/>
    <lineage>
        <taxon>Archaea</taxon>
        <taxon>Methanobacteriati</taxon>
        <taxon>Methanobacteriota</taxon>
        <taxon>Methanomada group</taxon>
        <taxon>Methanobacteria</taxon>
        <taxon>Methanobacteriales</taxon>
        <taxon>Methanobacteriaceae</taxon>
        <taxon>Methanobacterium</taxon>
    </lineage>
</organism>
<name>A0A8T8K870_9EURY</name>
<dbReference type="InterPro" id="IPR019127">
    <property type="entry name" value="Exosortase"/>
</dbReference>
<evidence type="ECO:0000256" key="2">
    <source>
        <dbReference type="ARBA" id="ARBA00022475"/>
    </source>
</evidence>
<reference evidence="9" key="1">
    <citation type="submission" date="2020-07" db="EMBL/GenBank/DDBJ databases">
        <title>Methanobacterium. sp. MethCan genome.</title>
        <authorList>
            <person name="Postec A."/>
            <person name="Quemeneur M."/>
        </authorList>
    </citation>
    <scope>NUCLEOTIDE SEQUENCE</scope>
    <source>
        <strain evidence="9">MethCAN</strain>
    </source>
</reference>
<dbReference type="KEGG" id="meme:HYG87_10935"/>
<keyword evidence="10" id="KW-1185">Reference proteome</keyword>
<dbReference type="RefSeq" id="WP_211533196.1">
    <property type="nucleotide sequence ID" value="NZ_CP058560.1"/>
</dbReference>
<accession>A0A8T8K870</accession>
<sequence length="353" mass="38851">MNLRIILIVALLLPGLLGMAFAEDNVSFNLSNDSSQEVELSAGKGTITELTPVGAPYTTEGPIQFRVTTANTGSGNIPWGTLTLEIRYGPTNQLVESVVYDVGQLRRGESRTFLWNTTNVDFPYDSFQTGGSYIITATWNYPSGPATRSTQFYSVPSPWFIVALAGILMSVAAIAHKKRWWLTFYLAGAVSFMAFIVSFFIITGLDTWIMGIEAQNIAALATAFGIPSEFLPPNAFIFPDPTGWSIFGIGMECSAIIEIGVLSGLLILYPGYSWKRKTKYAAIGIGITYGANLIRMMSIVYLVNIFGKPALYVAHAFVGKIIFFIFIIVLYWYLLTRPTLSIVRNNIKGGKFE</sequence>
<dbReference type="GO" id="GO:0006508">
    <property type="term" value="P:proteolysis"/>
    <property type="evidence" value="ECO:0007669"/>
    <property type="project" value="UniProtKB-KW"/>
</dbReference>
<dbReference type="Proteomes" id="UP000681041">
    <property type="component" value="Chromosome"/>
</dbReference>
<feature type="transmembrane region" description="Helical" evidence="8">
    <location>
        <begin position="244"/>
        <end position="268"/>
    </location>
</feature>
<keyword evidence="3" id="KW-0645">Protease</keyword>
<dbReference type="AlphaFoldDB" id="A0A8T8K870"/>
<dbReference type="GeneID" id="64821286"/>
<feature type="transmembrane region" description="Helical" evidence="8">
    <location>
        <begin position="157"/>
        <end position="175"/>
    </location>
</feature>
<evidence type="ECO:0000256" key="4">
    <source>
        <dbReference type="ARBA" id="ARBA00022692"/>
    </source>
</evidence>
<evidence type="ECO:0000256" key="5">
    <source>
        <dbReference type="ARBA" id="ARBA00022801"/>
    </source>
</evidence>
<comment type="subcellular location">
    <subcellularLocation>
        <location evidence="1">Cell membrane</location>
        <topology evidence="1">Multi-pass membrane protein</topology>
    </subcellularLocation>
</comment>
<dbReference type="GO" id="GO:0005886">
    <property type="term" value="C:plasma membrane"/>
    <property type="evidence" value="ECO:0007669"/>
    <property type="project" value="UniProtKB-SubCell"/>
</dbReference>
<proteinExistence type="predicted"/>
<keyword evidence="5" id="KW-0378">Hydrolase</keyword>
<evidence type="ECO:0000256" key="6">
    <source>
        <dbReference type="ARBA" id="ARBA00022989"/>
    </source>
</evidence>
<evidence type="ECO:0000313" key="10">
    <source>
        <dbReference type="Proteomes" id="UP000681041"/>
    </source>
</evidence>
<evidence type="ECO:0000256" key="1">
    <source>
        <dbReference type="ARBA" id="ARBA00004651"/>
    </source>
</evidence>